<sequence>MKLFIVVICLTAIFFSASQRCGRNMQYSQCGSPCERTCHDVVHGRPPPTACRGGCSPPGCYCRPGFVRFYRGYGCVTEPACLFAKKK</sequence>
<dbReference type="CDD" id="cd19941">
    <property type="entry name" value="TIL"/>
    <property type="match status" value="1"/>
</dbReference>
<feature type="signal peptide" evidence="2">
    <location>
        <begin position="1"/>
        <end position="18"/>
    </location>
</feature>
<dbReference type="InterPro" id="IPR036084">
    <property type="entry name" value="Ser_inhib-like_sf"/>
</dbReference>
<name>A0A915JTA2_ROMCU</name>
<keyword evidence="2" id="KW-0732">Signal</keyword>
<accession>A0A915JTA2</accession>
<keyword evidence="1" id="KW-0722">Serine protease inhibitor</keyword>
<evidence type="ECO:0000256" key="1">
    <source>
        <dbReference type="ARBA" id="ARBA00022900"/>
    </source>
</evidence>
<evidence type="ECO:0000313" key="5">
    <source>
        <dbReference type="WBParaSite" id="nRc.2.0.1.t29052-RA"/>
    </source>
</evidence>
<evidence type="ECO:0000259" key="3">
    <source>
        <dbReference type="Pfam" id="PF01826"/>
    </source>
</evidence>
<dbReference type="Proteomes" id="UP000887565">
    <property type="component" value="Unplaced"/>
</dbReference>
<dbReference type="AlphaFoldDB" id="A0A915JTA2"/>
<reference evidence="5" key="1">
    <citation type="submission" date="2022-11" db="UniProtKB">
        <authorList>
            <consortium name="WormBaseParasite"/>
        </authorList>
    </citation>
    <scope>IDENTIFICATION</scope>
</reference>
<protein>
    <submittedName>
        <fullName evidence="5">TIL domain-containing protein</fullName>
    </submittedName>
</protein>
<dbReference type="WBParaSite" id="nRc.2.0.1.t29052-RA">
    <property type="protein sequence ID" value="nRc.2.0.1.t29052-RA"/>
    <property type="gene ID" value="nRc.2.0.1.g29052"/>
</dbReference>
<feature type="chain" id="PRO_5038058853" evidence="2">
    <location>
        <begin position="19"/>
        <end position="87"/>
    </location>
</feature>
<evidence type="ECO:0000256" key="2">
    <source>
        <dbReference type="SAM" id="SignalP"/>
    </source>
</evidence>
<dbReference type="Pfam" id="PF01826">
    <property type="entry name" value="TIL"/>
    <property type="match status" value="1"/>
</dbReference>
<dbReference type="InterPro" id="IPR002919">
    <property type="entry name" value="TIL_dom"/>
</dbReference>
<keyword evidence="4" id="KW-1185">Reference proteome</keyword>
<dbReference type="Gene3D" id="2.10.25.10">
    <property type="entry name" value="Laminin"/>
    <property type="match status" value="1"/>
</dbReference>
<evidence type="ECO:0000313" key="4">
    <source>
        <dbReference type="Proteomes" id="UP000887565"/>
    </source>
</evidence>
<keyword evidence="1" id="KW-0646">Protease inhibitor</keyword>
<dbReference type="GO" id="GO:0004867">
    <property type="term" value="F:serine-type endopeptidase inhibitor activity"/>
    <property type="evidence" value="ECO:0007669"/>
    <property type="project" value="UniProtKB-KW"/>
</dbReference>
<dbReference type="SUPFAM" id="SSF57567">
    <property type="entry name" value="Serine protease inhibitors"/>
    <property type="match status" value="1"/>
</dbReference>
<proteinExistence type="predicted"/>
<organism evidence="4 5">
    <name type="scientific">Romanomermis culicivorax</name>
    <name type="common">Nematode worm</name>
    <dbReference type="NCBI Taxonomy" id="13658"/>
    <lineage>
        <taxon>Eukaryota</taxon>
        <taxon>Metazoa</taxon>
        <taxon>Ecdysozoa</taxon>
        <taxon>Nematoda</taxon>
        <taxon>Enoplea</taxon>
        <taxon>Dorylaimia</taxon>
        <taxon>Mermithida</taxon>
        <taxon>Mermithoidea</taxon>
        <taxon>Mermithidae</taxon>
        <taxon>Romanomermis</taxon>
    </lineage>
</organism>
<feature type="domain" description="TIL" evidence="3">
    <location>
        <begin position="21"/>
        <end position="81"/>
    </location>
</feature>